<comment type="caution">
    <text evidence="1">The sequence shown here is derived from an EMBL/GenBank/DDBJ whole genome shotgun (WGS) entry which is preliminary data.</text>
</comment>
<evidence type="ECO:0000313" key="1">
    <source>
        <dbReference type="EMBL" id="MDO7841117.1"/>
    </source>
</evidence>
<dbReference type="Proteomes" id="UP001176468">
    <property type="component" value="Unassembled WGS sequence"/>
</dbReference>
<accession>A0ABT8ZX98</accession>
<keyword evidence="2" id="KW-1185">Reference proteome</keyword>
<protein>
    <submittedName>
        <fullName evidence="1">Uncharacterized protein</fullName>
    </submittedName>
</protein>
<sequence>MDRAVALSAGWNVMHVQGDEWLMPPVGSPTSAPRYTSSLDAAMSLVPKDWHITVRGLNDSWHVSMNPTRRGPIAETFAFAATPALALTAAALRARAALLGEE</sequence>
<reference evidence="1" key="1">
    <citation type="submission" date="2023-07" db="EMBL/GenBank/DDBJ databases">
        <authorList>
            <person name="Kim M.K."/>
        </authorList>
    </citation>
    <scope>NUCLEOTIDE SEQUENCE</scope>
    <source>
        <strain evidence="1">CA1-15</strain>
    </source>
</reference>
<dbReference type="EMBL" id="JAUQSZ010000001">
    <property type="protein sequence ID" value="MDO7841117.1"/>
    <property type="molecule type" value="Genomic_DNA"/>
</dbReference>
<organism evidence="1 2">
    <name type="scientific">Sphingomonas immobilis</name>
    <dbReference type="NCBI Taxonomy" id="3063997"/>
    <lineage>
        <taxon>Bacteria</taxon>
        <taxon>Pseudomonadati</taxon>
        <taxon>Pseudomonadota</taxon>
        <taxon>Alphaproteobacteria</taxon>
        <taxon>Sphingomonadales</taxon>
        <taxon>Sphingomonadaceae</taxon>
        <taxon>Sphingomonas</taxon>
    </lineage>
</organism>
<gene>
    <name evidence="1" type="ORF">Q5H94_02150</name>
</gene>
<name>A0ABT8ZX98_9SPHN</name>
<evidence type="ECO:0000313" key="2">
    <source>
        <dbReference type="Proteomes" id="UP001176468"/>
    </source>
</evidence>
<proteinExistence type="predicted"/>